<dbReference type="KEGG" id="psyo:PB01_01390"/>
<dbReference type="OrthoDB" id="2971621at2"/>
<evidence type="ECO:0000313" key="1">
    <source>
        <dbReference type="EMBL" id="QFF97573.1"/>
    </source>
</evidence>
<dbReference type="AlphaFoldDB" id="A0A5J6SJH9"/>
<protein>
    <submittedName>
        <fullName evidence="1">Antitoxin</fullName>
    </submittedName>
</protein>
<accession>A0A5J6SJH9</accession>
<dbReference type="RefSeq" id="WP_151698520.1">
    <property type="nucleotide sequence ID" value="NZ_CP031223.1"/>
</dbReference>
<reference evidence="1 2" key="1">
    <citation type="submission" date="2018-07" db="EMBL/GenBank/DDBJ databases">
        <title>Complete genome sequence of Psychrobacillus sp. PB01, isolated from iceberg, and comparative genome analysis of Psychrobacillus strains.</title>
        <authorList>
            <person name="Lee P.C."/>
        </authorList>
    </citation>
    <scope>NUCLEOTIDE SEQUENCE [LARGE SCALE GENOMIC DNA]</scope>
    <source>
        <strain evidence="1 2">PB01</strain>
    </source>
</reference>
<organism evidence="1 2">
    <name type="scientific">Psychrobacillus glaciei</name>
    <dbReference type="NCBI Taxonomy" id="2283160"/>
    <lineage>
        <taxon>Bacteria</taxon>
        <taxon>Bacillati</taxon>
        <taxon>Bacillota</taxon>
        <taxon>Bacilli</taxon>
        <taxon>Bacillales</taxon>
        <taxon>Bacillaceae</taxon>
        <taxon>Psychrobacillus</taxon>
    </lineage>
</organism>
<sequence>MSNKKRGRPAGKIKTSKIEITVEPKLKEEFMAIVHGNNQYCSILIREWIIDYIDRNKKRD</sequence>
<name>A0A5J6SJH9_9BACI</name>
<dbReference type="EMBL" id="CP031223">
    <property type="protein sequence ID" value="QFF97573.1"/>
    <property type="molecule type" value="Genomic_DNA"/>
</dbReference>
<dbReference type="Proteomes" id="UP000325517">
    <property type="component" value="Chromosome"/>
</dbReference>
<gene>
    <name evidence="1" type="ORF">PB01_01390</name>
</gene>
<keyword evidence="2" id="KW-1185">Reference proteome</keyword>
<proteinExistence type="predicted"/>
<evidence type="ECO:0000313" key="2">
    <source>
        <dbReference type="Proteomes" id="UP000325517"/>
    </source>
</evidence>